<dbReference type="SUPFAM" id="SSF54534">
    <property type="entry name" value="FKBP-like"/>
    <property type="match status" value="2"/>
</dbReference>
<dbReference type="GO" id="GO:0003755">
    <property type="term" value="F:peptidyl-prolyl cis-trans isomerase activity"/>
    <property type="evidence" value="ECO:0007669"/>
    <property type="project" value="UniProtKB-KW"/>
</dbReference>
<gene>
    <name evidence="12" type="ORF">TMPK1_16910</name>
</gene>
<dbReference type="Gene3D" id="3.10.50.40">
    <property type="match status" value="2"/>
</dbReference>
<dbReference type="AlphaFoldDB" id="A0A8S8X9M0"/>
<dbReference type="InterPro" id="IPR027304">
    <property type="entry name" value="Trigger_fact/SurA_dom_sf"/>
</dbReference>
<evidence type="ECO:0000256" key="3">
    <source>
        <dbReference type="ARBA" id="ARBA00022764"/>
    </source>
</evidence>
<evidence type="ECO:0000256" key="2">
    <source>
        <dbReference type="ARBA" id="ARBA00022729"/>
    </source>
</evidence>
<dbReference type="RefSeq" id="WP_420242558.1">
    <property type="nucleotide sequence ID" value="NZ_BOPV01000001.1"/>
</dbReference>
<dbReference type="InterPro" id="IPR000297">
    <property type="entry name" value="PPIase_PpiC"/>
</dbReference>
<keyword evidence="5" id="KW-0143">Chaperone</keyword>
<proteinExistence type="predicted"/>
<accession>A0A8S8X9M0</accession>
<dbReference type="InterPro" id="IPR015391">
    <property type="entry name" value="SurA_N"/>
</dbReference>
<keyword evidence="6 9" id="KW-0413">Isomerase</keyword>
<dbReference type="SUPFAM" id="SSF109998">
    <property type="entry name" value="Triger factor/SurA peptide-binding domain-like"/>
    <property type="match status" value="1"/>
</dbReference>
<dbReference type="PANTHER" id="PTHR47637">
    <property type="entry name" value="CHAPERONE SURA"/>
    <property type="match status" value="1"/>
</dbReference>
<evidence type="ECO:0000256" key="7">
    <source>
        <dbReference type="ARBA" id="ARBA00030642"/>
    </source>
</evidence>
<feature type="signal peptide" evidence="10">
    <location>
        <begin position="1"/>
        <end position="30"/>
    </location>
</feature>
<evidence type="ECO:0000256" key="10">
    <source>
        <dbReference type="SAM" id="SignalP"/>
    </source>
</evidence>
<evidence type="ECO:0000256" key="1">
    <source>
        <dbReference type="ARBA" id="ARBA00018370"/>
    </source>
</evidence>
<dbReference type="Gene3D" id="1.10.4030.10">
    <property type="entry name" value="Porin chaperone SurA, peptide-binding domain"/>
    <property type="match status" value="1"/>
</dbReference>
<evidence type="ECO:0000313" key="12">
    <source>
        <dbReference type="EMBL" id="GIL39454.1"/>
    </source>
</evidence>
<evidence type="ECO:0000256" key="5">
    <source>
        <dbReference type="ARBA" id="ARBA00023186"/>
    </source>
</evidence>
<feature type="domain" description="PpiC" evidence="11">
    <location>
        <begin position="203"/>
        <end position="300"/>
    </location>
</feature>
<feature type="chain" id="PRO_5035865377" description="Parvulin-like PPIase" evidence="10">
    <location>
        <begin position="31"/>
        <end position="474"/>
    </location>
</feature>
<organism evidence="12 13">
    <name type="scientific">Roseiterribacter gracilis</name>
    <dbReference type="NCBI Taxonomy" id="2812848"/>
    <lineage>
        <taxon>Bacteria</taxon>
        <taxon>Pseudomonadati</taxon>
        <taxon>Pseudomonadota</taxon>
        <taxon>Alphaproteobacteria</taxon>
        <taxon>Rhodospirillales</taxon>
        <taxon>Roseiterribacteraceae</taxon>
        <taxon>Roseiterribacter</taxon>
    </lineage>
</organism>
<dbReference type="PROSITE" id="PS50198">
    <property type="entry name" value="PPIC_PPIASE_2"/>
    <property type="match status" value="2"/>
</dbReference>
<evidence type="ECO:0000313" key="13">
    <source>
        <dbReference type="Proteomes" id="UP000681075"/>
    </source>
</evidence>
<protein>
    <recommendedName>
        <fullName evidence="1">Parvulin-like PPIase</fullName>
    </recommendedName>
    <alternativeName>
        <fullName evidence="7">Peptidyl-prolyl cis-trans isomerase plp</fullName>
    </alternativeName>
    <alternativeName>
        <fullName evidence="8">Rotamase plp</fullName>
    </alternativeName>
</protein>
<name>A0A8S8X9M0_9PROT</name>
<dbReference type="InterPro" id="IPR050280">
    <property type="entry name" value="OMP_Chaperone_SurA"/>
</dbReference>
<evidence type="ECO:0000259" key="11">
    <source>
        <dbReference type="PROSITE" id="PS50198"/>
    </source>
</evidence>
<dbReference type="Pfam" id="PF00639">
    <property type="entry name" value="Rotamase"/>
    <property type="match status" value="1"/>
</dbReference>
<keyword evidence="13" id="KW-1185">Reference proteome</keyword>
<dbReference type="Pfam" id="PF09312">
    <property type="entry name" value="SurA_N"/>
    <property type="match status" value="1"/>
</dbReference>
<evidence type="ECO:0000256" key="4">
    <source>
        <dbReference type="ARBA" id="ARBA00023110"/>
    </source>
</evidence>
<comment type="caution">
    <text evidence="12">The sequence shown here is derived from an EMBL/GenBank/DDBJ whole genome shotgun (WGS) entry which is preliminary data.</text>
</comment>
<dbReference type="EMBL" id="BOPV01000001">
    <property type="protein sequence ID" value="GIL39454.1"/>
    <property type="molecule type" value="Genomic_DNA"/>
</dbReference>
<feature type="domain" description="PpiC" evidence="11">
    <location>
        <begin position="321"/>
        <end position="415"/>
    </location>
</feature>
<keyword evidence="2 10" id="KW-0732">Signal</keyword>
<evidence type="ECO:0000256" key="9">
    <source>
        <dbReference type="PROSITE-ProRule" id="PRU00278"/>
    </source>
</evidence>
<keyword evidence="3" id="KW-0574">Periplasm</keyword>
<sequence>MTSRNFLAAAFGFALIAAPLFGALSQDAWAATPRERERLRVQASNASGDDDVGTFTLGGKIAAVVNEDAISVEDLDARLKLALISSQLPDNPEVKARLKPQVLRNLIEEQLEVQEAKRLNIRVERSEVDQAIENVAKANGMTREQFEGRFKQSGIPLGTLRNQALAQIAWAKVIQKQIRPRVDINQEEVDDTYEKLRQNAGKPQYLMAEIYLAVDNPSQEASVQSTATRLVDEIKRGANFGAVARQFSQSADAANGGDLGWVQEGQLGEEIDKTIREMRPGILSAPVRAPDGYHILYMRDRGTVLGANEGGPREQQGPSPNDRLVLKQILLPPPQSQAEADKLIPQIKHLIETVQGCAAIDERAKTDKLSGTLGNNIRLRDLPPQVQQAVASVPEGRLSTPLQTPAGIALLMVCKRISGTPENVQQTVVQTAPKTPQMPSKDQVLNQIGLQRLELQARRYLRDLRAQAFVDVRV</sequence>
<evidence type="ECO:0000256" key="6">
    <source>
        <dbReference type="ARBA" id="ARBA00023235"/>
    </source>
</evidence>
<dbReference type="PANTHER" id="PTHR47637:SF1">
    <property type="entry name" value="CHAPERONE SURA"/>
    <property type="match status" value="1"/>
</dbReference>
<dbReference type="InterPro" id="IPR046357">
    <property type="entry name" value="PPIase_dom_sf"/>
</dbReference>
<dbReference type="Proteomes" id="UP000681075">
    <property type="component" value="Unassembled WGS sequence"/>
</dbReference>
<reference evidence="12" key="1">
    <citation type="submission" date="2021-02" db="EMBL/GenBank/DDBJ databases">
        <title>Genome sequence of Rhodospirillales sp. strain TMPK1 isolated from soil.</title>
        <authorList>
            <person name="Nakai R."/>
            <person name="Kusada H."/>
            <person name="Tamaki H."/>
        </authorList>
    </citation>
    <scope>NUCLEOTIDE SEQUENCE</scope>
    <source>
        <strain evidence="12">TMPK1</strain>
    </source>
</reference>
<keyword evidence="4 9" id="KW-0697">Rotamase</keyword>
<evidence type="ECO:0000256" key="8">
    <source>
        <dbReference type="ARBA" id="ARBA00031484"/>
    </source>
</evidence>